<dbReference type="InterPro" id="IPR020846">
    <property type="entry name" value="MFS_dom"/>
</dbReference>
<keyword evidence="6 7" id="KW-0472">Membrane</keyword>
<gene>
    <name evidence="10" type="ORF">GWK15_16600</name>
    <name evidence="9" type="ORF">GXW75_01245</name>
</gene>
<reference evidence="9" key="3">
    <citation type="journal article" date="2021" name="Syst. Appl. Microbiol.">
        <title>Roseomonas hellenica sp. nov., isolated from roots of wild-growing Alkanna tinctoria.</title>
        <authorList>
            <person name="Rat A."/>
            <person name="Naranjo H.D."/>
            <person name="Lebbe L."/>
            <person name="Cnockaert M."/>
            <person name="Krigas N."/>
            <person name="Grigoriadou K."/>
            <person name="Maloupa E."/>
            <person name="Willems A."/>
        </authorList>
    </citation>
    <scope>NUCLEOTIDE SEQUENCE</scope>
    <source>
        <strain evidence="9">LMG 31161</strain>
    </source>
</reference>
<keyword evidence="3" id="KW-1003">Cell membrane</keyword>
<evidence type="ECO:0000256" key="3">
    <source>
        <dbReference type="ARBA" id="ARBA00022475"/>
    </source>
</evidence>
<feature type="transmembrane region" description="Helical" evidence="7">
    <location>
        <begin position="425"/>
        <end position="445"/>
    </location>
</feature>
<dbReference type="EMBL" id="JAAVUP010000004">
    <property type="protein sequence ID" value="NKE18575.1"/>
    <property type="molecule type" value="Genomic_DNA"/>
</dbReference>
<dbReference type="SUPFAM" id="SSF103473">
    <property type="entry name" value="MFS general substrate transporter"/>
    <property type="match status" value="1"/>
</dbReference>
<feature type="transmembrane region" description="Helical" evidence="7">
    <location>
        <begin position="73"/>
        <end position="96"/>
    </location>
</feature>
<feature type="transmembrane region" description="Helical" evidence="7">
    <location>
        <begin position="320"/>
        <end position="341"/>
    </location>
</feature>
<comment type="caution">
    <text evidence="9">The sequence shown here is derived from an EMBL/GenBank/DDBJ whole genome shotgun (WGS) entry which is preliminary data.</text>
</comment>
<dbReference type="EMBL" id="JAAEDK010000002">
    <property type="protein sequence ID" value="MBR0657857.1"/>
    <property type="molecule type" value="Genomic_DNA"/>
</dbReference>
<dbReference type="CDD" id="cd17321">
    <property type="entry name" value="MFS_MMR_MDR_like"/>
    <property type="match status" value="1"/>
</dbReference>
<dbReference type="GO" id="GO:0005886">
    <property type="term" value="C:plasma membrane"/>
    <property type="evidence" value="ECO:0007669"/>
    <property type="project" value="UniProtKB-SubCell"/>
</dbReference>
<evidence type="ECO:0000256" key="4">
    <source>
        <dbReference type="ARBA" id="ARBA00022692"/>
    </source>
</evidence>
<dbReference type="AlphaFoldDB" id="A0A9X9WBZ7"/>
<dbReference type="RefSeq" id="WP_168042461.1">
    <property type="nucleotide sequence ID" value="NZ_JAAEDK010000002.1"/>
</dbReference>
<dbReference type="Gene3D" id="1.20.1720.10">
    <property type="entry name" value="Multidrug resistance protein D"/>
    <property type="match status" value="1"/>
</dbReference>
<feature type="transmembrane region" description="Helical" evidence="7">
    <location>
        <begin position="347"/>
        <end position="366"/>
    </location>
</feature>
<feature type="transmembrane region" description="Helical" evidence="7">
    <location>
        <begin position="286"/>
        <end position="308"/>
    </location>
</feature>
<keyword evidence="4 7" id="KW-0812">Transmembrane</keyword>
<dbReference type="InterPro" id="IPR011701">
    <property type="entry name" value="MFS"/>
</dbReference>
<dbReference type="PROSITE" id="PS50850">
    <property type="entry name" value="MFS"/>
    <property type="match status" value="1"/>
</dbReference>
<feature type="transmembrane region" description="Helical" evidence="7">
    <location>
        <begin position="387"/>
        <end position="405"/>
    </location>
</feature>
<dbReference type="InterPro" id="IPR036259">
    <property type="entry name" value="MFS_trans_sf"/>
</dbReference>
<dbReference type="GO" id="GO:0022857">
    <property type="term" value="F:transmembrane transporter activity"/>
    <property type="evidence" value="ECO:0007669"/>
    <property type="project" value="InterPro"/>
</dbReference>
<proteinExistence type="predicted"/>
<accession>A0A9X9WBZ7</accession>
<feature type="transmembrane region" description="Helical" evidence="7">
    <location>
        <begin position="132"/>
        <end position="157"/>
    </location>
</feature>
<evidence type="ECO:0000256" key="5">
    <source>
        <dbReference type="ARBA" id="ARBA00022989"/>
    </source>
</evidence>
<dbReference type="Pfam" id="PF07690">
    <property type="entry name" value="MFS_1"/>
    <property type="match status" value="1"/>
</dbReference>
<evidence type="ECO:0000259" key="8">
    <source>
        <dbReference type="PROSITE" id="PS50850"/>
    </source>
</evidence>
<sequence length="451" mass="45687">MTPRDLVRLLPIFLGTAIVPLDSSVNVAFPAIVAAFGLEVAAIQWIPICYVLTYGSLMLAVGRIGDIFGHARVFRIGLAWSAVALALCALSPTYGALLGARVLQGIGAALAIGCGPALAANLFPEGMRVKALAAYATGFAAAQASGPLLGGVLVQAMDWQGVYWFRVPLALAALWLARGLPAAPVAKAREPFDAAGAVLLTTTVATALLAVNRAPAPVALLLAVIAVGTSAGFLWQSGRAARPIIDLGLFRRPGFAALNLANAMVNFAAFAVMLVGPFYLVRVAGLSALALGVMLAASHGGAVLGASLGGWAVPRFGARAVVLTGAGLTAAGLLGIATWGAGTAVPVLMVTLAVQGIGTGLFTLAYTDAVTATMRREDRGVAGSLTTLTRTLGVVAAASLLMLLLGVREAAFVAGGAAPAAAFLAAYREVFLLAAALALLALPVLRLRPRA</sequence>
<feature type="transmembrane region" description="Helical" evidence="7">
    <location>
        <begin position="217"/>
        <end position="235"/>
    </location>
</feature>
<feature type="transmembrane region" description="Helical" evidence="7">
    <location>
        <begin position="163"/>
        <end position="180"/>
    </location>
</feature>
<feature type="transmembrane region" description="Helical" evidence="7">
    <location>
        <begin position="42"/>
        <end position="61"/>
    </location>
</feature>
<feature type="transmembrane region" description="Helical" evidence="7">
    <location>
        <begin position="102"/>
        <end position="120"/>
    </location>
</feature>
<dbReference type="Proteomes" id="UP000746741">
    <property type="component" value="Unassembled WGS sequence"/>
</dbReference>
<dbReference type="Proteomes" id="UP001138708">
    <property type="component" value="Unassembled WGS sequence"/>
</dbReference>
<dbReference type="PANTHER" id="PTHR42718">
    <property type="entry name" value="MAJOR FACILITATOR SUPERFAMILY MULTIDRUG TRANSPORTER MFSC"/>
    <property type="match status" value="1"/>
</dbReference>
<keyword evidence="5 7" id="KW-1133">Transmembrane helix</keyword>
<feature type="transmembrane region" description="Helical" evidence="7">
    <location>
        <begin position="256"/>
        <end position="280"/>
    </location>
</feature>
<evidence type="ECO:0000313" key="12">
    <source>
        <dbReference type="Proteomes" id="UP001138708"/>
    </source>
</evidence>
<protein>
    <submittedName>
        <fullName evidence="9">MFS transporter</fullName>
    </submittedName>
</protein>
<reference evidence="9" key="1">
    <citation type="submission" date="2020-01" db="EMBL/GenBank/DDBJ databases">
        <authorList>
            <person name="Rat A."/>
        </authorList>
    </citation>
    <scope>NUCLEOTIDE SEQUENCE</scope>
    <source>
        <strain evidence="9">LMG 31161</strain>
    </source>
</reference>
<feature type="domain" description="Major facilitator superfamily (MFS) profile" evidence="8">
    <location>
        <begin position="1"/>
        <end position="451"/>
    </location>
</feature>
<name>A0A9X9WBZ7_9PROT</name>
<evidence type="ECO:0000256" key="2">
    <source>
        <dbReference type="ARBA" id="ARBA00022448"/>
    </source>
</evidence>
<dbReference type="Gene3D" id="1.20.1250.20">
    <property type="entry name" value="MFS general substrate transporter like domains"/>
    <property type="match status" value="1"/>
</dbReference>
<comment type="subcellular location">
    <subcellularLocation>
        <location evidence="1">Cell membrane</location>
        <topology evidence="1">Multi-pass membrane protein</topology>
    </subcellularLocation>
</comment>
<evidence type="ECO:0000256" key="7">
    <source>
        <dbReference type="SAM" id="Phobius"/>
    </source>
</evidence>
<evidence type="ECO:0000313" key="9">
    <source>
        <dbReference type="EMBL" id="MBR0657857.1"/>
    </source>
</evidence>
<evidence type="ECO:0000256" key="1">
    <source>
        <dbReference type="ARBA" id="ARBA00004651"/>
    </source>
</evidence>
<dbReference type="PANTHER" id="PTHR42718:SF46">
    <property type="entry name" value="BLR6921 PROTEIN"/>
    <property type="match status" value="1"/>
</dbReference>
<evidence type="ECO:0000256" key="6">
    <source>
        <dbReference type="ARBA" id="ARBA00023136"/>
    </source>
</evidence>
<feature type="transmembrane region" description="Helical" evidence="7">
    <location>
        <begin position="192"/>
        <end position="211"/>
    </location>
</feature>
<keyword evidence="11" id="KW-1185">Reference proteome</keyword>
<evidence type="ECO:0000313" key="10">
    <source>
        <dbReference type="EMBL" id="NKE18575.1"/>
    </source>
</evidence>
<evidence type="ECO:0000313" key="11">
    <source>
        <dbReference type="Proteomes" id="UP000746741"/>
    </source>
</evidence>
<organism evidence="9 12">
    <name type="scientific">Neoroseomonas oryzicola</name>
    <dbReference type="NCBI Taxonomy" id="535904"/>
    <lineage>
        <taxon>Bacteria</taxon>
        <taxon>Pseudomonadati</taxon>
        <taxon>Pseudomonadota</taxon>
        <taxon>Alphaproteobacteria</taxon>
        <taxon>Acetobacterales</taxon>
        <taxon>Acetobacteraceae</taxon>
        <taxon>Neoroseomonas</taxon>
    </lineage>
</organism>
<feature type="transmembrane region" description="Helical" evidence="7">
    <location>
        <begin position="12"/>
        <end position="36"/>
    </location>
</feature>
<keyword evidence="2" id="KW-0813">Transport</keyword>
<reference evidence="10 11" key="2">
    <citation type="submission" date="2020-02" db="EMBL/GenBank/DDBJ databases">
        <authorList>
            <person name="Sun Q."/>
            <person name="Inoue M."/>
        </authorList>
    </citation>
    <scope>NUCLEOTIDE SEQUENCE [LARGE SCALE GENOMIC DNA]</scope>
    <source>
        <strain evidence="10 11">KCTC 22478</strain>
    </source>
</reference>